<proteinExistence type="predicted"/>
<accession>A0ABN0JG17</accession>
<dbReference type="RefSeq" id="WP_004653636.1">
    <property type="nucleotide sequence ID" value="NZ_KB849179.1"/>
</dbReference>
<evidence type="ECO:0000313" key="2">
    <source>
        <dbReference type="Proteomes" id="UP000013034"/>
    </source>
</evidence>
<protein>
    <submittedName>
        <fullName evidence="1">Uncharacterized protein</fullName>
    </submittedName>
</protein>
<dbReference type="EMBL" id="APOI01000014">
    <property type="protein sequence ID" value="ENU24188.1"/>
    <property type="molecule type" value="Genomic_DNA"/>
</dbReference>
<keyword evidence="2" id="KW-1185">Reference proteome</keyword>
<name>A0ABN0JG17_9GAMM</name>
<evidence type="ECO:0000313" key="1">
    <source>
        <dbReference type="EMBL" id="ENU24188.1"/>
    </source>
</evidence>
<reference evidence="1 2" key="1">
    <citation type="submission" date="2013-02" db="EMBL/GenBank/DDBJ databases">
        <title>The Genome Sequence of Acinetobacter sp. NIPH 809.</title>
        <authorList>
            <consortium name="The Broad Institute Genome Sequencing Platform"/>
            <consortium name="The Broad Institute Genome Sequencing Center for Infectious Disease"/>
            <person name="Cerqueira G."/>
            <person name="Feldgarden M."/>
            <person name="Courvalin P."/>
            <person name="Perichon B."/>
            <person name="Grillot-Courvalin C."/>
            <person name="Clermont D."/>
            <person name="Rocha E."/>
            <person name="Yoon E.-J."/>
            <person name="Nemec A."/>
            <person name="Walker B."/>
            <person name="Young S.K."/>
            <person name="Zeng Q."/>
            <person name="Gargeya S."/>
            <person name="Fitzgerald M."/>
            <person name="Haas B."/>
            <person name="Abouelleil A."/>
            <person name="Alvarado L."/>
            <person name="Arachchi H.M."/>
            <person name="Berlin A.M."/>
            <person name="Chapman S.B."/>
            <person name="Dewar J."/>
            <person name="Goldberg J."/>
            <person name="Griggs A."/>
            <person name="Gujja S."/>
            <person name="Hansen M."/>
            <person name="Howarth C."/>
            <person name="Imamovic A."/>
            <person name="Larimer J."/>
            <person name="McCowan C."/>
            <person name="Murphy C."/>
            <person name="Neiman D."/>
            <person name="Pearson M."/>
            <person name="Priest M."/>
            <person name="Roberts A."/>
            <person name="Saif S."/>
            <person name="Shea T."/>
            <person name="Sisk P."/>
            <person name="Sykes S."/>
            <person name="Wortman J."/>
            <person name="Nusbaum C."/>
            <person name="Birren B."/>
        </authorList>
    </citation>
    <scope>NUCLEOTIDE SEQUENCE [LARGE SCALE GENOMIC DNA]</scope>
    <source>
        <strain evidence="1 2">NIPH 809</strain>
    </source>
</reference>
<comment type="caution">
    <text evidence="1">The sequence shown here is derived from an EMBL/GenBank/DDBJ whole genome shotgun (WGS) entry which is preliminary data.</text>
</comment>
<sequence length="167" mass="19566">MIEVTINEATEYDPIKRVYFSDSTGNCFRTSFFNKDGKFLFERNEEIQLSKEGVQSTCLFVGENYELVAYREYFRSETRKGTQDFHRLEGGEFKQINSSNYETSDDPYYSKMSWFDVHGELCYYNESNRSGTDFFDPLGNSIENLDEYLLSKSFESLDSITDKLLNT</sequence>
<organism evidence="1 2">
    <name type="scientific">Acinetobacter proteolyticus</name>
    <dbReference type="NCBI Taxonomy" id="1776741"/>
    <lineage>
        <taxon>Bacteria</taxon>
        <taxon>Pseudomonadati</taxon>
        <taxon>Pseudomonadota</taxon>
        <taxon>Gammaproteobacteria</taxon>
        <taxon>Moraxellales</taxon>
        <taxon>Moraxellaceae</taxon>
        <taxon>Acinetobacter</taxon>
    </lineage>
</organism>
<dbReference type="Proteomes" id="UP000013034">
    <property type="component" value="Unassembled WGS sequence"/>
</dbReference>
<gene>
    <name evidence="1" type="ORF">F993_01504</name>
</gene>